<sequence>MGFVVSVSRNETYSFTKPVHGEIVLVAGLGVEGDSHAGVHVRHQGRVRADPTQPNLRQVHLIHEELFGEVGDKGYQVRPGDLGENVTTRGIDLLGLPLGTVLRFGPPAPKHLDGDVGAALAGVLAAADAATLDEPTARAADAVRAAVERAAADPRPAVIVAGLRNPCAQINGLQPGLLKEMVGHDANGNVVRKGGVMTVVLRGGVVRPGDPIFAELPPPPRLPLDRV</sequence>
<dbReference type="Proteomes" id="UP001519654">
    <property type="component" value="Unassembled WGS sequence"/>
</dbReference>
<protein>
    <submittedName>
        <fullName evidence="2">Transcription elongation factor</fullName>
    </submittedName>
</protein>
<organism evidence="2 3">
    <name type="scientific">Paractinoplanes bogorensis</name>
    <dbReference type="NCBI Taxonomy" id="1610840"/>
    <lineage>
        <taxon>Bacteria</taxon>
        <taxon>Bacillati</taxon>
        <taxon>Actinomycetota</taxon>
        <taxon>Actinomycetes</taxon>
        <taxon>Micromonosporales</taxon>
        <taxon>Micromonosporaceae</taxon>
        <taxon>Paractinoplanes</taxon>
    </lineage>
</organism>
<evidence type="ECO:0000313" key="3">
    <source>
        <dbReference type="Proteomes" id="UP001519654"/>
    </source>
</evidence>
<name>A0ABS5Z230_9ACTN</name>
<keyword evidence="2" id="KW-0251">Elongation factor</keyword>
<dbReference type="InterPro" id="IPR011037">
    <property type="entry name" value="Pyrv_Knase-like_insert_dom_sf"/>
</dbReference>
<dbReference type="PROSITE" id="PS51340">
    <property type="entry name" value="MOSC"/>
    <property type="match status" value="1"/>
</dbReference>
<gene>
    <name evidence="2" type="ORF">KOI35_40165</name>
</gene>
<evidence type="ECO:0000313" key="2">
    <source>
        <dbReference type="EMBL" id="MBU2669742.1"/>
    </source>
</evidence>
<dbReference type="EMBL" id="JAHKKG010000016">
    <property type="protein sequence ID" value="MBU2669742.1"/>
    <property type="molecule type" value="Genomic_DNA"/>
</dbReference>
<comment type="caution">
    <text evidence="2">The sequence shown here is derived from an EMBL/GenBank/DDBJ whole genome shotgun (WGS) entry which is preliminary data.</text>
</comment>
<keyword evidence="3" id="KW-1185">Reference proteome</keyword>
<dbReference type="GO" id="GO:0003746">
    <property type="term" value="F:translation elongation factor activity"/>
    <property type="evidence" value="ECO:0007669"/>
    <property type="project" value="UniProtKB-KW"/>
</dbReference>
<evidence type="ECO:0000259" key="1">
    <source>
        <dbReference type="PROSITE" id="PS51340"/>
    </source>
</evidence>
<keyword evidence="2" id="KW-0648">Protein biosynthesis</keyword>
<proteinExistence type="predicted"/>
<reference evidence="2 3" key="1">
    <citation type="submission" date="2021-06" db="EMBL/GenBank/DDBJ databases">
        <title>Actinoplanes lichenicola sp. nov., and Actinoplanes ovalisporus sp. nov., isolated from lichen in Thailand.</title>
        <authorList>
            <person name="Saeng-In P."/>
            <person name="Kanchanasin P."/>
            <person name="Yuki M."/>
            <person name="Kudo T."/>
            <person name="Ohkuma M."/>
            <person name="Phongsopitanun W."/>
            <person name="Tanasupawat S."/>
        </authorList>
    </citation>
    <scope>NUCLEOTIDE SEQUENCE [LARGE SCALE GENOMIC DNA]</scope>
    <source>
        <strain evidence="2 3">NBRC 110975</strain>
    </source>
</reference>
<dbReference type="InterPro" id="IPR052716">
    <property type="entry name" value="MOSC_domain"/>
</dbReference>
<dbReference type="PANTHER" id="PTHR36930">
    <property type="entry name" value="METAL-SULFUR CLUSTER BIOSYNTHESIS PROTEINS YUAD-RELATED"/>
    <property type="match status" value="1"/>
</dbReference>
<feature type="domain" description="MOSC" evidence="1">
    <location>
        <begin position="17"/>
        <end position="215"/>
    </location>
</feature>
<dbReference type="Gene3D" id="2.40.33.20">
    <property type="entry name" value="PK beta-barrel domain-like"/>
    <property type="match status" value="1"/>
</dbReference>
<dbReference type="RefSeq" id="WP_215794761.1">
    <property type="nucleotide sequence ID" value="NZ_JAHKKG010000016.1"/>
</dbReference>
<accession>A0ABS5Z230</accession>
<dbReference type="InterPro" id="IPR005302">
    <property type="entry name" value="MoCF_Sase_C"/>
</dbReference>
<dbReference type="PANTHER" id="PTHR36930:SF1">
    <property type="entry name" value="MOSC DOMAIN-CONTAINING PROTEIN"/>
    <property type="match status" value="1"/>
</dbReference>
<dbReference type="SUPFAM" id="SSF50800">
    <property type="entry name" value="PK beta-barrel domain-like"/>
    <property type="match status" value="2"/>
</dbReference>